<organism evidence="2 3">
    <name type="scientific">Somion occarium</name>
    <dbReference type="NCBI Taxonomy" id="3059160"/>
    <lineage>
        <taxon>Eukaryota</taxon>
        <taxon>Fungi</taxon>
        <taxon>Dikarya</taxon>
        <taxon>Basidiomycota</taxon>
        <taxon>Agaricomycotina</taxon>
        <taxon>Agaricomycetes</taxon>
        <taxon>Polyporales</taxon>
        <taxon>Cerrenaceae</taxon>
        <taxon>Somion</taxon>
    </lineage>
</organism>
<protein>
    <submittedName>
        <fullName evidence="2">Uncharacterized protein</fullName>
    </submittedName>
</protein>
<proteinExistence type="predicted"/>
<sequence>MQSYSRADQTKLAPCMTPVALARYPPPSMASRSSSPRPGMQKHSSQPAKLRRKTPSTNHSLDVPTSPKPSGPKANYYNGSHNLLASRDLTASPTFPFMQAKRAPFAAEKATADRLGPPPHLTPKHDSRKANRSDSPSVFGRERQGSTQKSSVPPLGECRAPAGKVSRFVEMLDLGPVDPAVIESECPSRGKLRKPRRRNATTNY</sequence>
<dbReference type="EMBL" id="OZ037952">
    <property type="protein sequence ID" value="CAL1717406.1"/>
    <property type="molecule type" value="Genomic_DNA"/>
</dbReference>
<feature type="compositionally biased region" description="Basic residues" evidence="1">
    <location>
        <begin position="190"/>
        <end position="204"/>
    </location>
</feature>
<feature type="region of interest" description="Disordered" evidence="1">
    <location>
        <begin position="105"/>
        <end position="159"/>
    </location>
</feature>
<feature type="compositionally biased region" description="Basic and acidic residues" evidence="1">
    <location>
        <begin position="123"/>
        <end position="132"/>
    </location>
</feature>
<accession>A0ABP1EBL9</accession>
<feature type="region of interest" description="Disordered" evidence="1">
    <location>
        <begin position="180"/>
        <end position="204"/>
    </location>
</feature>
<feature type="region of interest" description="Disordered" evidence="1">
    <location>
        <begin position="1"/>
        <end position="80"/>
    </location>
</feature>
<reference evidence="3" key="1">
    <citation type="submission" date="2024-04" db="EMBL/GenBank/DDBJ databases">
        <authorList>
            <person name="Shaw F."/>
            <person name="Minotto A."/>
        </authorList>
    </citation>
    <scope>NUCLEOTIDE SEQUENCE [LARGE SCALE GENOMIC DNA]</scope>
</reference>
<keyword evidence="3" id="KW-1185">Reference proteome</keyword>
<evidence type="ECO:0000313" key="2">
    <source>
        <dbReference type="EMBL" id="CAL1717406.1"/>
    </source>
</evidence>
<gene>
    <name evidence="2" type="ORF">GFSPODELE1_LOCUS11212</name>
</gene>
<name>A0ABP1EBL9_9APHY</name>
<dbReference type="Proteomes" id="UP001497453">
    <property type="component" value="Chromosome 9"/>
</dbReference>
<feature type="compositionally biased region" description="Low complexity" evidence="1">
    <location>
        <begin position="29"/>
        <end position="38"/>
    </location>
</feature>
<evidence type="ECO:0000256" key="1">
    <source>
        <dbReference type="SAM" id="MobiDB-lite"/>
    </source>
</evidence>
<evidence type="ECO:0000313" key="3">
    <source>
        <dbReference type="Proteomes" id="UP001497453"/>
    </source>
</evidence>